<protein>
    <recommendedName>
        <fullName evidence="11">RING-type domain-containing protein</fullName>
    </recommendedName>
</protein>
<dbReference type="AlphaFoldDB" id="A0AAV9XD41"/>
<evidence type="ECO:0000313" key="9">
    <source>
        <dbReference type="EMBL" id="KAK6538942.1"/>
    </source>
</evidence>
<dbReference type="PROSITE" id="PS50089">
    <property type="entry name" value="ZF_RING_2"/>
    <property type="match status" value="1"/>
</dbReference>
<evidence type="ECO:0000256" key="1">
    <source>
        <dbReference type="ARBA" id="ARBA00022723"/>
    </source>
</evidence>
<dbReference type="GO" id="GO:0005634">
    <property type="term" value="C:nucleus"/>
    <property type="evidence" value="ECO:0007669"/>
    <property type="project" value="UniProtKB-SubCell"/>
</dbReference>
<dbReference type="InterPro" id="IPR013083">
    <property type="entry name" value="Znf_RING/FYVE/PHD"/>
</dbReference>
<dbReference type="PROSITE" id="PS51037">
    <property type="entry name" value="YEATS"/>
    <property type="match status" value="1"/>
</dbReference>
<feature type="domain" description="RING-type" evidence="7">
    <location>
        <begin position="20"/>
        <end position="82"/>
    </location>
</feature>
<keyword evidence="2 5" id="KW-0863">Zinc-finger</keyword>
<proteinExistence type="predicted"/>
<comment type="subcellular location">
    <subcellularLocation>
        <location evidence="6">Nucleus</location>
    </subcellularLocation>
</comment>
<keyword evidence="3" id="KW-0862">Zinc</keyword>
<keyword evidence="1" id="KW-0479">Metal-binding</keyword>
<dbReference type="Pfam" id="PF13445">
    <property type="entry name" value="zf-RING_UBOX"/>
    <property type="match status" value="1"/>
</dbReference>
<evidence type="ECO:0000256" key="6">
    <source>
        <dbReference type="PROSITE-ProRule" id="PRU00376"/>
    </source>
</evidence>
<dbReference type="Pfam" id="PF03366">
    <property type="entry name" value="YEATS"/>
    <property type="match status" value="1"/>
</dbReference>
<dbReference type="InterPro" id="IPR001841">
    <property type="entry name" value="Znf_RING"/>
</dbReference>
<dbReference type="InterPro" id="IPR017907">
    <property type="entry name" value="Znf_RING_CS"/>
</dbReference>
<evidence type="ECO:0000259" key="8">
    <source>
        <dbReference type="PROSITE" id="PS51037"/>
    </source>
</evidence>
<keyword evidence="4 6" id="KW-0539">Nucleus</keyword>
<evidence type="ECO:0000259" key="7">
    <source>
        <dbReference type="PROSITE" id="PS50089"/>
    </source>
</evidence>
<accession>A0AAV9XD41</accession>
<dbReference type="GO" id="GO:0008270">
    <property type="term" value="F:zinc ion binding"/>
    <property type="evidence" value="ECO:0007669"/>
    <property type="project" value="UniProtKB-KW"/>
</dbReference>
<evidence type="ECO:0008006" key="11">
    <source>
        <dbReference type="Google" id="ProtNLM"/>
    </source>
</evidence>
<dbReference type="Proteomes" id="UP001365542">
    <property type="component" value="Unassembled WGS sequence"/>
</dbReference>
<sequence length="256" mass="29167">MTDSTETTQLEADIPHDDLCPICRHLLHRPVITQCSHTLCEPCMAEWADVSVTSQMTPIPLTSPESADFNMLAISAKCPMCRTLTSAQRSEEVEERVKSRYPEIYAQREEEYTRDESLKDVSIVSLVVYVGNTAKLVEGSGSGERKFYDWEFFVTVSDTSVVNEVEILLHETFKQPRVVKRRAPYTVRREGWGTFTIRANVVLKSGYSWISSDAVDTAYAKRVSLPLEWTLDFEDGGSQARCKLKLKNERRRLRSS</sequence>
<dbReference type="PROSITE" id="PS00518">
    <property type="entry name" value="ZF_RING_1"/>
    <property type="match status" value="1"/>
</dbReference>
<evidence type="ECO:0000256" key="3">
    <source>
        <dbReference type="ARBA" id="ARBA00022833"/>
    </source>
</evidence>
<name>A0AAV9XD41_9PEZI</name>
<dbReference type="SMART" id="SM00184">
    <property type="entry name" value="RING"/>
    <property type="match status" value="1"/>
</dbReference>
<comment type="caution">
    <text evidence="9">The sequence shown here is derived from an EMBL/GenBank/DDBJ whole genome shotgun (WGS) entry which is preliminary data.</text>
</comment>
<dbReference type="InterPro" id="IPR055129">
    <property type="entry name" value="YEATS_dom"/>
</dbReference>
<keyword evidence="10" id="KW-1185">Reference proteome</keyword>
<dbReference type="EMBL" id="JAVHJO010000007">
    <property type="protein sequence ID" value="KAK6538942.1"/>
    <property type="molecule type" value="Genomic_DNA"/>
</dbReference>
<evidence type="ECO:0000256" key="4">
    <source>
        <dbReference type="ARBA" id="ARBA00023242"/>
    </source>
</evidence>
<gene>
    <name evidence="9" type="ORF">TWF694_010493</name>
</gene>
<feature type="domain" description="YEATS" evidence="8">
    <location>
        <begin position="118"/>
        <end position="256"/>
    </location>
</feature>
<reference evidence="9 10" key="1">
    <citation type="submission" date="2019-10" db="EMBL/GenBank/DDBJ databases">
        <authorList>
            <person name="Palmer J.M."/>
        </authorList>
    </citation>
    <scope>NUCLEOTIDE SEQUENCE [LARGE SCALE GENOMIC DNA]</scope>
    <source>
        <strain evidence="9 10">TWF694</strain>
    </source>
</reference>
<evidence type="ECO:0000256" key="2">
    <source>
        <dbReference type="ARBA" id="ARBA00022771"/>
    </source>
</evidence>
<evidence type="ECO:0000313" key="10">
    <source>
        <dbReference type="Proteomes" id="UP001365542"/>
    </source>
</evidence>
<dbReference type="Gene3D" id="2.60.40.1970">
    <property type="entry name" value="YEATS domain"/>
    <property type="match status" value="1"/>
</dbReference>
<dbReference type="Gene3D" id="3.30.40.10">
    <property type="entry name" value="Zinc/RING finger domain, C3HC4 (zinc finger)"/>
    <property type="match status" value="1"/>
</dbReference>
<dbReference type="InterPro" id="IPR038704">
    <property type="entry name" value="YEAST_sf"/>
</dbReference>
<dbReference type="InterPro" id="IPR027370">
    <property type="entry name" value="Znf-RING_euk"/>
</dbReference>
<evidence type="ECO:0000256" key="5">
    <source>
        <dbReference type="PROSITE-ProRule" id="PRU00175"/>
    </source>
</evidence>
<organism evidence="9 10">
    <name type="scientific">Orbilia ellipsospora</name>
    <dbReference type="NCBI Taxonomy" id="2528407"/>
    <lineage>
        <taxon>Eukaryota</taxon>
        <taxon>Fungi</taxon>
        <taxon>Dikarya</taxon>
        <taxon>Ascomycota</taxon>
        <taxon>Pezizomycotina</taxon>
        <taxon>Orbiliomycetes</taxon>
        <taxon>Orbiliales</taxon>
        <taxon>Orbiliaceae</taxon>
        <taxon>Orbilia</taxon>
    </lineage>
</organism>
<dbReference type="SUPFAM" id="SSF57850">
    <property type="entry name" value="RING/U-box"/>
    <property type="match status" value="1"/>
</dbReference>